<dbReference type="Proteomes" id="UP000217334">
    <property type="component" value="Chromosome"/>
</dbReference>
<gene>
    <name evidence="1" type="ORF">CGC59_06425</name>
</gene>
<sequence>MIKNTMDVAVALRRLQYLANRKGTPDDKTAFNAVLKFIKTSQEQQTDKYPLLSRLFCFVFLNRYLFAKDIDEKATASSILAHVHEIVQKPLEWWIDDIAETTKMLRYETAYKDYEKALREAKRVAEANKTPAEDSETLEDKYKSEDVFRIAREKSEIAKEKMADCIAVLQKEYKKEEIEYFIKSEITKLSLLCR</sequence>
<dbReference type="EMBL" id="CP022383">
    <property type="protein sequence ID" value="ATA79334.1"/>
    <property type="molecule type" value="Genomic_DNA"/>
</dbReference>
<reference evidence="2" key="1">
    <citation type="submission" date="2017-06" db="EMBL/GenBank/DDBJ databases">
        <title>Capnocytophaga spp. assemblies.</title>
        <authorList>
            <person name="Gulvik C.A."/>
        </authorList>
    </citation>
    <scope>NUCLEOTIDE SEQUENCE [LARGE SCALE GENOMIC DNA]</scope>
    <source>
        <strain evidence="2">H4486</strain>
    </source>
</reference>
<dbReference type="RefSeq" id="WP_095901277.1">
    <property type="nucleotide sequence ID" value="NZ_CP022383.1"/>
</dbReference>
<proteinExistence type="predicted"/>
<name>A0A250F2F4_CAPSP</name>
<protein>
    <submittedName>
        <fullName evidence="1">Uncharacterized protein</fullName>
    </submittedName>
</protein>
<evidence type="ECO:0000313" key="1">
    <source>
        <dbReference type="EMBL" id="ATA79334.1"/>
    </source>
</evidence>
<evidence type="ECO:0000313" key="2">
    <source>
        <dbReference type="Proteomes" id="UP000217334"/>
    </source>
</evidence>
<accession>A0A250F2F4</accession>
<dbReference type="AlphaFoldDB" id="A0A250F2F4"/>
<organism evidence="1 2">
    <name type="scientific">Capnocytophaga sputigena</name>
    <dbReference type="NCBI Taxonomy" id="1019"/>
    <lineage>
        <taxon>Bacteria</taxon>
        <taxon>Pseudomonadati</taxon>
        <taxon>Bacteroidota</taxon>
        <taxon>Flavobacteriia</taxon>
        <taxon>Flavobacteriales</taxon>
        <taxon>Flavobacteriaceae</taxon>
        <taxon>Capnocytophaga</taxon>
    </lineage>
</organism>